<feature type="domain" description="NADH:quinone oxidoreductase/Mrp antiporter transmembrane" evidence="9">
    <location>
        <begin position="127"/>
        <end position="424"/>
    </location>
</feature>
<dbReference type="PANTHER" id="PTHR42703">
    <property type="entry name" value="NADH DEHYDROGENASE"/>
    <property type="match status" value="1"/>
</dbReference>
<evidence type="ECO:0000256" key="6">
    <source>
        <dbReference type="ARBA" id="ARBA00023136"/>
    </source>
</evidence>
<sequence>MSHLAILPFLLPIISGLLLMLPPLQNSIQRQRIFSVASGVVLVIASAWLLAVTAEQGTQLYALGNWQAPYGIVLVVDPLASLLLLLTSILCLAVLMYACAGEDQTGMYYHTLILLLVAGVNGAFMTGDLFNLFVCFEILLIASYALLIHGGGKQKTQASLHYVILNLVGSSIFLFALGMLYATLGTLNIADMARRLHQLPSDDLILVQAAGMMLLIVFGLKSAMLPLHFWLARTYSSASAPVAAMFAIMTKVGIYSIFRVHTVIFGEHAGELANMAQSWLWPIALLTLALGSIGALASANLRLLTANMVIVSVGTLLIGAALGRADASAAAFYYLLHTTLVSAAMFLIADLVARQRGKAGDRFVAARCMRQRDLLGGLYFIAAIAMVGMPPLSGFIGKALLLQAAQTFAEMVWIWPVLLIASLFGIIALSRAGTTLFWRVSGQCNGEGDKAASIQILAIVLLLACSPLLTLFAGPITDYARQAADVLHDPALSVDALLPSLSLGAE</sequence>
<dbReference type="GO" id="GO:0005886">
    <property type="term" value="C:plasma membrane"/>
    <property type="evidence" value="ECO:0007669"/>
    <property type="project" value="UniProtKB-SubCell"/>
</dbReference>
<evidence type="ECO:0000256" key="3">
    <source>
        <dbReference type="ARBA" id="ARBA00022475"/>
    </source>
</evidence>
<dbReference type="GO" id="GO:0008137">
    <property type="term" value="F:NADH dehydrogenase (ubiquinone) activity"/>
    <property type="evidence" value="ECO:0007669"/>
    <property type="project" value="InterPro"/>
</dbReference>
<organism evidence="10 11">
    <name type="scientific">Nitrincola tapanii</name>
    <dbReference type="NCBI Taxonomy" id="1708751"/>
    <lineage>
        <taxon>Bacteria</taxon>
        <taxon>Pseudomonadati</taxon>
        <taxon>Pseudomonadota</taxon>
        <taxon>Gammaproteobacteria</taxon>
        <taxon>Oceanospirillales</taxon>
        <taxon>Oceanospirillaceae</taxon>
        <taxon>Nitrincola</taxon>
    </lineage>
</organism>
<dbReference type="OrthoDB" id="9768329at2"/>
<comment type="similarity">
    <text evidence="2">Belongs to the CPA3 antiporters (TC 2.A.63) subunit D family.</text>
</comment>
<protein>
    <submittedName>
        <fullName evidence="10">Monovalent cation/H+ antiporter subunit D</fullName>
    </submittedName>
</protein>
<name>A0A5A9W1F9_9GAMM</name>
<dbReference type="PANTHER" id="PTHR42703:SF1">
    <property type="entry name" value="NA(+)_H(+) ANTIPORTER SUBUNIT D1"/>
    <property type="match status" value="1"/>
</dbReference>
<dbReference type="RefSeq" id="WP_149391597.1">
    <property type="nucleotide sequence ID" value="NZ_SMRS01000008.1"/>
</dbReference>
<dbReference type="AlphaFoldDB" id="A0A5A9W1F9"/>
<feature type="transmembrane region" description="Helical" evidence="8">
    <location>
        <begin position="130"/>
        <end position="148"/>
    </location>
</feature>
<keyword evidence="3" id="KW-1003">Cell membrane</keyword>
<dbReference type="EMBL" id="SMRS01000008">
    <property type="protein sequence ID" value="KAA0873945.1"/>
    <property type="molecule type" value="Genomic_DNA"/>
</dbReference>
<evidence type="ECO:0000313" key="10">
    <source>
        <dbReference type="EMBL" id="KAA0873945.1"/>
    </source>
</evidence>
<evidence type="ECO:0000259" key="9">
    <source>
        <dbReference type="Pfam" id="PF00361"/>
    </source>
</evidence>
<feature type="transmembrane region" description="Helical" evidence="8">
    <location>
        <begin position="204"/>
        <end position="231"/>
    </location>
</feature>
<accession>A0A5A9W1F9</accession>
<keyword evidence="11" id="KW-1185">Reference proteome</keyword>
<dbReference type="GO" id="GO:0042773">
    <property type="term" value="P:ATP synthesis coupled electron transport"/>
    <property type="evidence" value="ECO:0007669"/>
    <property type="project" value="InterPro"/>
</dbReference>
<feature type="transmembrane region" description="Helical" evidence="8">
    <location>
        <begin position="278"/>
        <end position="297"/>
    </location>
</feature>
<reference evidence="10 11" key="1">
    <citation type="submission" date="2019-03" db="EMBL/GenBank/DDBJ databases">
        <title>Nitrincola sp. nov. isolated from an Indian soda lake.</title>
        <authorList>
            <person name="Joshi A."/>
            <person name="Thite S.V."/>
            <person name="Joseph N."/>
            <person name="Dhotre D."/>
            <person name="Moorthy M."/>
            <person name="Shouche Y.S."/>
        </authorList>
    </citation>
    <scope>NUCLEOTIDE SEQUENCE [LARGE SCALE GENOMIC DNA]</scope>
    <source>
        <strain evidence="10 11">MEB193</strain>
    </source>
</reference>
<dbReference type="NCBIfam" id="NF009309">
    <property type="entry name" value="PRK12666.1"/>
    <property type="match status" value="1"/>
</dbReference>
<comment type="caution">
    <text evidence="10">The sequence shown here is derived from an EMBL/GenBank/DDBJ whole genome shotgun (WGS) entry which is preliminary data.</text>
</comment>
<comment type="subcellular location">
    <subcellularLocation>
        <location evidence="1">Cell membrane</location>
        <topology evidence="1">Multi-pass membrane protein</topology>
    </subcellularLocation>
    <subcellularLocation>
        <location evidence="7">Membrane</location>
        <topology evidence="7">Multi-pass membrane protein</topology>
    </subcellularLocation>
</comment>
<evidence type="ECO:0000313" key="11">
    <source>
        <dbReference type="Proteomes" id="UP000325302"/>
    </source>
</evidence>
<dbReference type="PRINTS" id="PR01437">
    <property type="entry name" value="NUOXDRDTASE4"/>
</dbReference>
<keyword evidence="5 8" id="KW-1133">Transmembrane helix</keyword>
<dbReference type="Proteomes" id="UP000325302">
    <property type="component" value="Unassembled WGS sequence"/>
</dbReference>
<evidence type="ECO:0000256" key="5">
    <source>
        <dbReference type="ARBA" id="ARBA00022989"/>
    </source>
</evidence>
<gene>
    <name evidence="10" type="ORF">E1H14_11375</name>
</gene>
<feature type="transmembrane region" description="Helical" evidence="8">
    <location>
        <begin position="304"/>
        <end position="325"/>
    </location>
</feature>
<feature type="transmembrane region" description="Helical" evidence="8">
    <location>
        <begin position="451"/>
        <end position="473"/>
    </location>
</feature>
<evidence type="ECO:0000256" key="8">
    <source>
        <dbReference type="SAM" id="Phobius"/>
    </source>
</evidence>
<evidence type="ECO:0000256" key="4">
    <source>
        <dbReference type="ARBA" id="ARBA00022692"/>
    </source>
</evidence>
<feature type="transmembrane region" description="Helical" evidence="8">
    <location>
        <begin position="6"/>
        <end position="24"/>
    </location>
</feature>
<feature type="transmembrane region" description="Helical" evidence="8">
    <location>
        <begin position="412"/>
        <end position="430"/>
    </location>
</feature>
<dbReference type="InterPro" id="IPR050586">
    <property type="entry name" value="CPA3_Na-H_Antiporter_D"/>
</dbReference>
<feature type="transmembrane region" description="Helical" evidence="8">
    <location>
        <begin position="331"/>
        <end position="353"/>
    </location>
</feature>
<feature type="transmembrane region" description="Helical" evidence="8">
    <location>
        <begin position="160"/>
        <end position="184"/>
    </location>
</feature>
<feature type="transmembrane region" description="Helical" evidence="8">
    <location>
        <begin position="374"/>
        <end position="392"/>
    </location>
</feature>
<feature type="transmembrane region" description="Helical" evidence="8">
    <location>
        <begin position="33"/>
        <end position="51"/>
    </location>
</feature>
<feature type="transmembrane region" description="Helical" evidence="8">
    <location>
        <begin position="238"/>
        <end position="258"/>
    </location>
</feature>
<keyword evidence="6 8" id="KW-0472">Membrane</keyword>
<evidence type="ECO:0000256" key="7">
    <source>
        <dbReference type="RuleBase" id="RU000320"/>
    </source>
</evidence>
<evidence type="ECO:0000256" key="2">
    <source>
        <dbReference type="ARBA" id="ARBA00005346"/>
    </source>
</evidence>
<dbReference type="Pfam" id="PF00361">
    <property type="entry name" value="Proton_antipo_M"/>
    <property type="match status" value="1"/>
</dbReference>
<proteinExistence type="inferred from homology"/>
<feature type="transmembrane region" description="Helical" evidence="8">
    <location>
        <begin position="71"/>
        <end position="95"/>
    </location>
</feature>
<dbReference type="InterPro" id="IPR001750">
    <property type="entry name" value="ND/Mrp_TM"/>
</dbReference>
<feature type="transmembrane region" description="Helical" evidence="8">
    <location>
        <begin position="107"/>
        <end position="124"/>
    </location>
</feature>
<dbReference type="InterPro" id="IPR003918">
    <property type="entry name" value="NADH_UbQ_OxRdtase"/>
</dbReference>
<keyword evidence="4 7" id="KW-0812">Transmembrane</keyword>
<evidence type="ECO:0000256" key="1">
    <source>
        <dbReference type="ARBA" id="ARBA00004651"/>
    </source>
</evidence>